<feature type="compositionally biased region" description="Low complexity" evidence="1">
    <location>
        <begin position="13"/>
        <end position="27"/>
    </location>
</feature>
<protein>
    <recommendedName>
        <fullName evidence="3">Reverse transcriptase domain-containing protein</fullName>
    </recommendedName>
</protein>
<feature type="compositionally biased region" description="Low complexity" evidence="1">
    <location>
        <begin position="172"/>
        <end position="185"/>
    </location>
</feature>
<feature type="compositionally biased region" description="Pro residues" evidence="1">
    <location>
        <begin position="159"/>
        <end position="171"/>
    </location>
</feature>
<evidence type="ECO:0000313" key="2">
    <source>
        <dbReference type="EMBL" id="GEU64534.1"/>
    </source>
</evidence>
<feature type="region of interest" description="Disordered" evidence="1">
    <location>
        <begin position="159"/>
        <end position="185"/>
    </location>
</feature>
<dbReference type="EMBL" id="BKCJ010005038">
    <property type="protein sequence ID" value="GEU64534.1"/>
    <property type="molecule type" value="Genomic_DNA"/>
</dbReference>
<accession>A0A6L2LW70</accession>
<reference evidence="2" key="1">
    <citation type="journal article" date="2019" name="Sci. Rep.">
        <title>Draft genome of Tanacetum cinerariifolium, the natural source of mosquito coil.</title>
        <authorList>
            <person name="Yamashiro T."/>
            <person name="Shiraishi A."/>
            <person name="Satake H."/>
            <person name="Nakayama K."/>
        </authorList>
    </citation>
    <scope>NUCLEOTIDE SEQUENCE</scope>
</reference>
<proteinExistence type="predicted"/>
<organism evidence="2">
    <name type="scientific">Tanacetum cinerariifolium</name>
    <name type="common">Dalmatian daisy</name>
    <name type="synonym">Chrysanthemum cinerariifolium</name>
    <dbReference type="NCBI Taxonomy" id="118510"/>
    <lineage>
        <taxon>Eukaryota</taxon>
        <taxon>Viridiplantae</taxon>
        <taxon>Streptophyta</taxon>
        <taxon>Embryophyta</taxon>
        <taxon>Tracheophyta</taxon>
        <taxon>Spermatophyta</taxon>
        <taxon>Magnoliopsida</taxon>
        <taxon>eudicotyledons</taxon>
        <taxon>Gunneridae</taxon>
        <taxon>Pentapetalae</taxon>
        <taxon>asterids</taxon>
        <taxon>campanulids</taxon>
        <taxon>Asterales</taxon>
        <taxon>Asteraceae</taxon>
        <taxon>Asteroideae</taxon>
        <taxon>Anthemideae</taxon>
        <taxon>Anthemidinae</taxon>
        <taxon>Tanacetum</taxon>
    </lineage>
</organism>
<feature type="compositionally biased region" description="Pro residues" evidence="1">
    <location>
        <begin position="53"/>
        <end position="64"/>
    </location>
</feature>
<comment type="caution">
    <text evidence="2">The sequence shown here is derived from an EMBL/GenBank/DDBJ whole genome shotgun (WGS) entry which is preliminary data.</text>
</comment>
<sequence length="201" mass="21553">MSDAKHSTVTYTSISSDDGSSDVGSSGVIVLGHDVLPMIPEDPYAYVEAAMQEPPPPNFVPEPVCPEFMPPEDDVLPAEEQPLPTAFSTTADSPEESSGDDANNEEEDEDEDKEEEHSARADSIPPPPVHRTTTRISIPSQALVLFLSEAEVERLLALPTPPPSLLTPSPLPQLSSSPLPASPTYPLGYRAAMIRLRAESP</sequence>
<feature type="region of interest" description="Disordered" evidence="1">
    <location>
        <begin position="1"/>
        <end position="27"/>
    </location>
</feature>
<feature type="compositionally biased region" description="Acidic residues" evidence="1">
    <location>
        <begin position="93"/>
        <end position="114"/>
    </location>
</feature>
<gene>
    <name evidence="2" type="ORF">Tci_036512</name>
</gene>
<name>A0A6L2LW70_TANCI</name>
<evidence type="ECO:0008006" key="3">
    <source>
        <dbReference type="Google" id="ProtNLM"/>
    </source>
</evidence>
<feature type="region of interest" description="Disordered" evidence="1">
    <location>
        <begin position="47"/>
        <end position="135"/>
    </location>
</feature>
<evidence type="ECO:0000256" key="1">
    <source>
        <dbReference type="SAM" id="MobiDB-lite"/>
    </source>
</evidence>
<dbReference type="AlphaFoldDB" id="A0A6L2LW70"/>